<dbReference type="EMBL" id="JRQD01000002">
    <property type="protein sequence ID" value="KGM07153.1"/>
    <property type="molecule type" value="Genomic_DNA"/>
</dbReference>
<reference evidence="7 8" key="1">
    <citation type="submission" date="2014-09" db="EMBL/GenBank/DDBJ databases">
        <authorList>
            <person name="Grob C."/>
            <person name="Taubert M."/>
            <person name="Howat A.M."/>
            <person name="Burns O.J."/>
            <person name="Dixon J.L."/>
            <person name="Chen Y."/>
            <person name="Murrell J.C."/>
        </authorList>
    </citation>
    <scope>NUCLEOTIDE SEQUENCE [LARGE SCALE GENOMIC DNA]</scope>
    <source>
        <strain evidence="7">L4</strain>
    </source>
</reference>
<keyword evidence="2" id="KW-1133">Transmembrane helix</keyword>
<dbReference type="SMART" id="SM00267">
    <property type="entry name" value="GGDEF"/>
    <property type="match status" value="1"/>
</dbReference>
<dbReference type="InterPro" id="IPR043128">
    <property type="entry name" value="Rev_trsase/Diguanyl_cyclase"/>
</dbReference>
<dbReference type="RefSeq" id="WP_036312259.1">
    <property type="nucleotide sequence ID" value="NZ_JRQD01000002.1"/>
</dbReference>
<evidence type="ECO:0000259" key="4">
    <source>
        <dbReference type="PROSITE" id="PS50113"/>
    </source>
</evidence>
<dbReference type="Gene3D" id="3.30.450.20">
    <property type="entry name" value="PAS domain"/>
    <property type="match status" value="1"/>
</dbReference>
<protein>
    <submittedName>
        <fullName evidence="7">Diguanylate cyclase/phosphodiesterase (GGDEF &amp; EAL domains) with PAS/PAC sensor(S)</fullName>
    </submittedName>
</protein>
<feature type="transmembrane region" description="Helical" evidence="2">
    <location>
        <begin position="45"/>
        <end position="68"/>
    </location>
</feature>
<keyword evidence="2" id="KW-0472">Membrane</keyword>
<dbReference type="InterPro" id="IPR000014">
    <property type="entry name" value="PAS"/>
</dbReference>
<dbReference type="Gene3D" id="3.20.20.450">
    <property type="entry name" value="EAL domain"/>
    <property type="match status" value="1"/>
</dbReference>
<gene>
    <name evidence="7" type="ORF">LP43_0761</name>
</gene>
<dbReference type="InterPro" id="IPR000700">
    <property type="entry name" value="PAS-assoc_C"/>
</dbReference>
<dbReference type="CDD" id="cd00130">
    <property type="entry name" value="PAS"/>
    <property type="match status" value="1"/>
</dbReference>
<dbReference type="PANTHER" id="PTHR44757:SF4">
    <property type="entry name" value="DIGUANYLATE CYCLASE DGCE-RELATED"/>
    <property type="match status" value="1"/>
</dbReference>
<evidence type="ECO:0000259" key="5">
    <source>
        <dbReference type="PROSITE" id="PS50883"/>
    </source>
</evidence>
<dbReference type="Pfam" id="PF00990">
    <property type="entry name" value="GGDEF"/>
    <property type="match status" value="1"/>
</dbReference>
<dbReference type="Pfam" id="PF00563">
    <property type="entry name" value="EAL"/>
    <property type="match status" value="1"/>
</dbReference>
<dbReference type="InterPro" id="IPR052155">
    <property type="entry name" value="Biofilm_reg_signaling"/>
</dbReference>
<dbReference type="AlphaFoldDB" id="A0A0A0BF45"/>
<dbReference type="Proteomes" id="UP000029999">
    <property type="component" value="Unassembled WGS sequence"/>
</dbReference>
<feature type="domain" description="GGDEF" evidence="6">
    <location>
        <begin position="396"/>
        <end position="529"/>
    </location>
</feature>
<evidence type="ECO:0000313" key="7">
    <source>
        <dbReference type="EMBL" id="KGM07153.1"/>
    </source>
</evidence>
<evidence type="ECO:0000259" key="3">
    <source>
        <dbReference type="PROSITE" id="PS50112"/>
    </source>
</evidence>
<accession>A0A0A0BF45</accession>
<dbReference type="SMART" id="SM00052">
    <property type="entry name" value="EAL"/>
    <property type="match status" value="1"/>
</dbReference>
<proteinExistence type="predicted"/>
<feature type="domain" description="EAL" evidence="5">
    <location>
        <begin position="540"/>
        <end position="794"/>
    </location>
</feature>
<evidence type="ECO:0000259" key="6">
    <source>
        <dbReference type="PROSITE" id="PS50887"/>
    </source>
</evidence>
<dbReference type="PROSITE" id="PS50113">
    <property type="entry name" value="PAC"/>
    <property type="match status" value="1"/>
</dbReference>
<dbReference type="InterPro" id="IPR000160">
    <property type="entry name" value="GGDEF_dom"/>
</dbReference>
<dbReference type="Pfam" id="PF13426">
    <property type="entry name" value="PAS_9"/>
    <property type="match status" value="1"/>
</dbReference>
<dbReference type="CDD" id="cd01948">
    <property type="entry name" value="EAL"/>
    <property type="match status" value="1"/>
</dbReference>
<feature type="transmembrane region" description="Helical" evidence="2">
    <location>
        <begin position="88"/>
        <end position="107"/>
    </location>
</feature>
<evidence type="ECO:0000256" key="2">
    <source>
        <dbReference type="SAM" id="Phobius"/>
    </source>
</evidence>
<feature type="transmembrane region" description="Helical" evidence="2">
    <location>
        <begin position="165"/>
        <end position="184"/>
    </location>
</feature>
<dbReference type="STRING" id="392484.LP43_0761"/>
<dbReference type="InterPro" id="IPR029787">
    <property type="entry name" value="Nucleotide_cyclase"/>
</dbReference>
<comment type="caution">
    <text evidence="7">The sequence shown here is derived from an EMBL/GenBank/DDBJ whole genome shotgun (WGS) entry which is preliminary data.</text>
</comment>
<keyword evidence="2" id="KW-0812">Transmembrane</keyword>
<dbReference type="SMART" id="SM00091">
    <property type="entry name" value="PAS"/>
    <property type="match status" value="1"/>
</dbReference>
<dbReference type="SUPFAM" id="SSF141868">
    <property type="entry name" value="EAL domain-like"/>
    <property type="match status" value="1"/>
</dbReference>
<dbReference type="SMART" id="SM00086">
    <property type="entry name" value="PAC"/>
    <property type="match status" value="1"/>
</dbReference>
<dbReference type="Gene3D" id="3.30.70.270">
    <property type="match status" value="1"/>
</dbReference>
<comment type="cofactor">
    <cofactor evidence="1">
        <name>Mg(2+)</name>
        <dbReference type="ChEBI" id="CHEBI:18420"/>
    </cofactor>
</comment>
<evidence type="ECO:0000313" key="8">
    <source>
        <dbReference type="Proteomes" id="UP000029999"/>
    </source>
</evidence>
<dbReference type="NCBIfam" id="TIGR00229">
    <property type="entry name" value="sensory_box"/>
    <property type="match status" value="1"/>
</dbReference>
<dbReference type="FunFam" id="3.30.70.270:FF:000001">
    <property type="entry name" value="Diguanylate cyclase domain protein"/>
    <property type="match status" value="1"/>
</dbReference>
<dbReference type="InterPro" id="IPR035965">
    <property type="entry name" value="PAS-like_dom_sf"/>
</dbReference>
<dbReference type="InterPro" id="IPR001633">
    <property type="entry name" value="EAL_dom"/>
</dbReference>
<dbReference type="PROSITE" id="PS50112">
    <property type="entry name" value="PAS"/>
    <property type="match status" value="1"/>
</dbReference>
<dbReference type="NCBIfam" id="TIGR00254">
    <property type="entry name" value="GGDEF"/>
    <property type="match status" value="1"/>
</dbReference>
<dbReference type="CDD" id="cd01949">
    <property type="entry name" value="GGDEF"/>
    <property type="match status" value="1"/>
</dbReference>
<dbReference type="SUPFAM" id="SSF55785">
    <property type="entry name" value="PYP-like sensor domain (PAS domain)"/>
    <property type="match status" value="1"/>
</dbReference>
<dbReference type="PROSITE" id="PS50887">
    <property type="entry name" value="GGDEF"/>
    <property type="match status" value="1"/>
</dbReference>
<dbReference type="SUPFAM" id="SSF55073">
    <property type="entry name" value="Nucleotide cyclase"/>
    <property type="match status" value="1"/>
</dbReference>
<dbReference type="PROSITE" id="PS50883">
    <property type="entry name" value="EAL"/>
    <property type="match status" value="1"/>
</dbReference>
<sequence length="799" mass="90087">MDRSDQVVLENQASLLYQQVLFSNLTVIAVSVLMYSLFSEHVYSNLLMAWCLAISFLACLRLCLLYLYKTQTKKKNVDVKLWLRRYVMLTLLVGIVWGSSSIFYVLIDDIEINTLFYVLISSVIAAAVPVLSAWMPAFLVYTLPQVIFLTAMSAYQIHTTEAQKLVYFLTFAFIVYYVLMLSLAKRANANIVHGLRLQDKNQHLLNKLNLEVAKREGLVKARTQELVVANQKLKSSQAHMLKLSRAVESSPNPILITDAQGHIEYANKKSEKVSGYSLTEMLGNKLESYKSNNTPADVFEEIWSIAAEAGEWSGEIENRRKDGSEHWLKVYVAAVFDDENTISHYVVISEDITDSRQLAQKLSYQATHDDLTGLINRAEFETRLAMKVENAKLNDSEHALCFLDLDQFKVINDTCGHIAGDELLRQLGKLLNGVMRRSDTLARLGGDEFAILVTDCNQRQAEKIANEVRELIEQFQFIWDSQVFTIGVSIGLTSINSQTINRTEALKQADTACYAAKNSGRNRVYIYQGHDKNLVQQEGEFKWVNEIKEALVDNRLVLYVQPIVTTSSNQLDSYEILVRLRGKNGQLSPPGAFLPPAERYNLSDKIDKWVIDHVFAWLEQHQADLPFLKQFAINLSGASVGHTEMLGYISSKLAKAKFDPAMIKFEITETAAIGNLRNANSFIKELTEIGCEFSLDDFGSGLSSFAYLKNLPVQSIKIDGMFVKDMLTDPLDFEMVKSINDIGHVMGLETIAEFVEDEQVWQKLRSIGVDYGQGYYLGVPEPIDTILEKAEGTSIFKSA</sequence>
<name>A0A0A0BF45_9GAMM</name>
<dbReference type="InterPro" id="IPR035919">
    <property type="entry name" value="EAL_sf"/>
</dbReference>
<organism evidence="7 8">
    <name type="scientific">Methylophaga thiooxydans</name>
    <dbReference type="NCBI Taxonomy" id="392484"/>
    <lineage>
        <taxon>Bacteria</taxon>
        <taxon>Pseudomonadati</taxon>
        <taxon>Pseudomonadota</taxon>
        <taxon>Gammaproteobacteria</taxon>
        <taxon>Thiotrichales</taxon>
        <taxon>Piscirickettsiaceae</taxon>
        <taxon>Methylophaga</taxon>
    </lineage>
</organism>
<feature type="transmembrane region" description="Helical" evidence="2">
    <location>
        <begin position="20"/>
        <end position="38"/>
    </location>
</feature>
<feature type="domain" description="PAC" evidence="4">
    <location>
        <begin position="312"/>
        <end position="364"/>
    </location>
</feature>
<dbReference type="GO" id="GO:0003824">
    <property type="term" value="F:catalytic activity"/>
    <property type="evidence" value="ECO:0007669"/>
    <property type="project" value="UniProtKB-ARBA"/>
</dbReference>
<evidence type="ECO:0000256" key="1">
    <source>
        <dbReference type="ARBA" id="ARBA00001946"/>
    </source>
</evidence>
<dbReference type="PANTHER" id="PTHR44757">
    <property type="entry name" value="DIGUANYLATE CYCLASE DGCP"/>
    <property type="match status" value="1"/>
</dbReference>
<dbReference type="InterPro" id="IPR001610">
    <property type="entry name" value="PAC"/>
</dbReference>
<feature type="domain" description="PAS" evidence="3">
    <location>
        <begin position="239"/>
        <end position="286"/>
    </location>
</feature>